<evidence type="ECO:0000313" key="1">
    <source>
        <dbReference type="EMBL" id="KKK91610.1"/>
    </source>
</evidence>
<evidence type="ECO:0008006" key="2">
    <source>
        <dbReference type="Google" id="ProtNLM"/>
    </source>
</evidence>
<name>A0A0F9A0M4_9ZZZZ</name>
<gene>
    <name evidence="1" type="ORF">LCGC14_2711220</name>
</gene>
<dbReference type="CDD" id="cd02440">
    <property type="entry name" value="AdoMet_MTases"/>
    <property type="match status" value="1"/>
</dbReference>
<organism evidence="1">
    <name type="scientific">marine sediment metagenome</name>
    <dbReference type="NCBI Taxonomy" id="412755"/>
    <lineage>
        <taxon>unclassified sequences</taxon>
        <taxon>metagenomes</taxon>
        <taxon>ecological metagenomes</taxon>
    </lineage>
</organism>
<dbReference type="Pfam" id="PF13489">
    <property type="entry name" value="Methyltransf_23"/>
    <property type="match status" value="1"/>
</dbReference>
<comment type="caution">
    <text evidence="1">The sequence shown here is derived from an EMBL/GenBank/DDBJ whole genome shotgun (WGS) entry which is preliminary data.</text>
</comment>
<dbReference type="AlphaFoldDB" id="A0A0F9A0M4"/>
<dbReference type="PANTHER" id="PTHR43861:SF6">
    <property type="entry name" value="METHYLTRANSFERASE TYPE 11"/>
    <property type="match status" value="1"/>
</dbReference>
<dbReference type="EMBL" id="LAZR01048577">
    <property type="protein sequence ID" value="KKK91610.1"/>
    <property type="molecule type" value="Genomic_DNA"/>
</dbReference>
<proteinExistence type="predicted"/>
<protein>
    <recommendedName>
        <fullName evidence="2">Methyltransferase type 11 domain-containing protein</fullName>
    </recommendedName>
</protein>
<accession>A0A0F9A0M4</accession>
<feature type="non-terminal residue" evidence="1">
    <location>
        <position position="1"/>
    </location>
</feature>
<dbReference type="Gene3D" id="3.40.50.150">
    <property type="entry name" value="Vaccinia Virus protein VP39"/>
    <property type="match status" value="1"/>
</dbReference>
<sequence length="251" mass="28527">FLTFLNNIESKGNLLDIGMGLGVWLGLARRIGFVPHGTDINEETVSFVNNNAPEINAAFVSENDGMPPEWPQKFDVVTCFDVIEHVADPPDLLDYLLGLVKPGGLLLMRIPNRDRYSFKLGGIVDDFLSRETPDMPPYHLTHWRERTVRVFLRNAGVNNYHIVKGGLLWRKNIMIKGRRSSILSGFMNMLYKLSAVAPFAAVKKFESLGTHLLIYIVMGDKKTFDIEIGVKRSLRSVYQRDIPFFEEVEVK</sequence>
<dbReference type="InterPro" id="IPR029063">
    <property type="entry name" value="SAM-dependent_MTases_sf"/>
</dbReference>
<reference evidence="1" key="1">
    <citation type="journal article" date="2015" name="Nature">
        <title>Complex archaea that bridge the gap between prokaryotes and eukaryotes.</title>
        <authorList>
            <person name="Spang A."/>
            <person name="Saw J.H."/>
            <person name="Jorgensen S.L."/>
            <person name="Zaremba-Niedzwiedzka K."/>
            <person name="Martijn J."/>
            <person name="Lind A.E."/>
            <person name="van Eijk R."/>
            <person name="Schleper C."/>
            <person name="Guy L."/>
            <person name="Ettema T.J."/>
        </authorList>
    </citation>
    <scope>NUCLEOTIDE SEQUENCE</scope>
</reference>
<dbReference type="SUPFAM" id="SSF53335">
    <property type="entry name" value="S-adenosyl-L-methionine-dependent methyltransferases"/>
    <property type="match status" value="1"/>
</dbReference>
<dbReference type="PANTHER" id="PTHR43861">
    <property type="entry name" value="TRANS-ACONITATE 2-METHYLTRANSFERASE-RELATED"/>
    <property type="match status" value="1"/>
</dbReference>